<gene>
    <name evidence="1" type="ORF">P4O66_020803</name>
</gene>
<evidence type="ECO:0000313" key="1">
    <source>
        <dbReference type="EMBL" id="KAK1803787.1"/>
    </source>
</evidence>
<reference evidence="1" key="1">
    <citation type="submission" date="2023-03" db="EMBL/GenBank/DDBJ databases">
        <title>Electrophorus voltai genome.</title>
        <authorList>
            <person name="Bian C."/>
        </authorList>
    </citation>
    <scope>NUCLEOTIDE SEQUENCE</scope>
    <source>
        <strain evidence="1">CB-2022</strain>
        <tissue evidence="1">Muscle</tissue>
    </source>
</reference>
<accession>A0AAD8ZQV2</accession>
<feature type="non-terminal residue" evidence="1">
    <location>
        <position position="195"/>
    </location>
</feature>
<keyword evidence="2" id="KW-1185">Reference proteome</keyword>
<name>A0AAD8ZQV2_9TELE</name>
<dbReference type="EMBL" id="JAROKS010000005">
    <property type="protein sequence ID" value="KAK1803787.1"/>
    <property type="molecule type" value="Genomic_DNA"/>
</dbReference>
<organism evidence="1 2">
    <name type="scientific">Electrophorus voltai</name>
    <dbReference type="NCBI Taxonomy" id="2609070"/>
    <lineage>
        <taxon>Eukaryota</taxon>
        <taxon>Metazoa</taxon>
        <taxon>Chordata</taxon>
        <taxon>Craniata</taxon>
        <taxon>Vertebrata</taxon>
        <taxon>Euteleostomi</taxon>
        <taxon>Actinopterygii</taxon>
        <taxon>Neopterygii</taxon>
        <taxon>Teleostei</taxon>
        <taxon>Ostariophysi</taxon>
        <taxon>Gymnotiformes</taxon>
        <taxon>Gymnotoidei</taxon>
        <taxon>Gymnotidae</taxon>
        <taxon>Electrophorus</taxon>
    </lineage>
</organism>
<sequence length="195" mass="20454">SLTLDVCSSASSLVRERGVVCQADPGRQLNLLEDLGTRNSENRKVAGKLPSAQCEVKTSADCSAPSSRGRFSLIKGGAKTLYNDRQGQGKNLASERSVHGVCERLAAAPLFGPALGQAAVVRSESAPGLSGFPPSPPAAASPLPVRMATEELCPGNTVCCCKSALLSIVIRRIRALFRELIGLAFSRCSLAFSRP</sequence>
<comment type="caution">
    <text evidence="1">The sequence shown here is derived from an EMBL/GenBank/DDBJ whole genome shotgun (WGS) entry which is preliminary data.</text>
</comment>
<dbReference type="Proteomes" id="UP001239994">
    <property type="component" value="Unassembled WGS sequence"/>
</dbReference>
<evidence type="ECO:0000313" key="2">
    <source>
        <dbReference type="Proteomes" id="UP001239994"/>
    </source>
</evidence>
<proteinExistence type="predicted"/>
<protein>
    <submittedName>
        <fullName evidence="1">Uncharacterized protein</fullName>
    </submittedName>
</protein>
<dbReference type="AlphaFoldDB" id="A0AAD8ZQV2"/>